<sequence>MKPYRMRGKKGTTLVMHQEVATWTSNLLISYYFTGCRKSGDQTKAISYINAFSKSRLPSTMVKWATTQIGMDKEASKPNASTPQALLIFLLTARYMLIYSTEWLLNFEQRGAEIFNNNALRLHAKSVFDESKADFEQRLLQPYNKVEDDLLFDIDNKKEEEEEKKDDQEMLESINDAFTTAAHMMKFTANDERRKRKENRKSGDIEMRN</sequence>
<organism evidence="2 3">
    <name type="scientific">Coptis chinensis</name>
    <dbReference type="NCBI Taxonomy" id="261450"/>
    <lineage>
        <taxon>Eukaryota</taxon>
        <taxon>Viridiplantae</taxon>
        <taxon>Streptophyta</taxon>
        <taxon>Embryophyta</taxon>
        <taxon>Tracheophyta</taxon>
        <taxon>Spermatophyta</taxon>
        <taxon>Magnoliopsida</taxon>
        <taxon>Ranunculales</taxon>
        <taxon>Ranunculaceae</taxon>
        <taxon>Coptidoideae</taxon>
        <taxon>Coptis</taxon>
    </lineage>
</organism>
<keyword evidence="3" id="KW-1185">Reference proteome</keyword>
<evidence type="ECO:0000256" key="1">
    <source>
        <dbReference type="SAM" id="MobiDB-lite"/>
    </source>
</evidence>
<evidence type="ECO:0000313" key="2">
    <source>
        <dbReference type="EMBL" id="KAF9614043.1"/>
    </source>
</evidence>
<dbReference type="EMBL" id="JADFTS010000003">
    <property type="protein sequence ID" value="KAF9614043.1"/>
    <property type="molecule type" value="Genomic_DNA"/>
</dbReference>
<comment type="caution">
    <text evidence="2">The sequence shown here is derived from an EMBL/GenBank/DDBJ whole genome shotgun (WGS) entry which is preliminary data.</text>
</comment>
<name>A0A835ICJ1_9MAGN</name>
<gene>
    <name evidence="2" type="ORF">IFM89_014843</name>
</gene>
<accession>A0A835ICJ1</accession>
<reference evidence="2 3" key="1">
    <citation type="submission" date="2020-10" db="EMBL/GenBank/DDBJ databases">
        <title>The Coptis chinensis genome and diversification of protoberbering-type alkaloids.</title>
        <authorList>
            <person name="Wang B."/>
            <person name="Shu S."/>
            <person name="Song C."/>
            <person name="Liu Y."/>
        </authorList>
    </citation>
    <scope>NUCLEOTIDE SEQUENCE [LARGE SCALE GENOMIC DNA]</scope>
    <source>
        <strain evidence="2">HL-2020</strain>
        <tissue evidence="2">Leaf</tissue>
    </source>
</reference>
<dbReference type="Proteomes" id="UP000631114">
    <property type="component" value="Unassembled WGS sequence"/>
</dbReference>
<dbReference type="PANTHER" id="PTHR35505">
    <property type="entry name" value="OS01G0600300 PROTEIN"/>
    <property type="match status" value="1"/>
</dbReference>
<feature type="region of interest" description="Disordered" evidence="1">
    <location>
        <begin position="186"/>
        <end position="209"/>
    </location>
</feature>
<proteinExistence type="predicted"/>
<dbReference type="AlphaFoldDB" id="A0A835ICJ1"/>
<dbReference type="OrthoDB" id="1660458at2759"/>
<dbReference type="PANTHER" id="PTHR35505:SF1">
    <property type="entry name" value="SNF2 DOMAIN PROTEIN"/>
    <property type="match status" value="1"/>
</dbReference>
<protein>
    <submittedName>
        <fullName evidence="2">Uncharacterized protein</fullName>
    </submittedName>
</protein>
<evidence type="ECO:0000313" key="3">
    <source>
        <dbReference type="Proteomes" id="UP000631114"/>
    </source>
</evidence>
<feature type="compositionally biased region" description="Basic and acidic residues" evidence="1">
    <location>
        <begin position="200"/>
        <end position="209"/>
    </location>
</feature>